<dbReference type="EMBL" id="JAVIZN010000002">
    <property type="protein sequence ID" value="MDR6206964.1"/>
    <property type="molecule type" value="Genomic_DNA"/>
</dbReference>
<evidence type="ECO:0000313" key="2">
    <source>
        <dbReference type="Proteomes" id="UP001245184"/>
    </source>
</evidence>
<proteinExistence type="predicted"/>
<dbReference type="RefSeq" id="WP_310034195.1">
    <property type="nucleotide sequence ID" value="NZ_JAVIZN010000002.1"/>
</dbReference>
<sequence>MRLIGQSNNSGEVHPWAYLPSGERINLYADPTAFCIALGLQPSGQVTVGQAKLAVHQMLGSMARANSNSSAMTVGSSFGITDGNAPPSQRNVRFTMTHIEPALRYASATGDMSPLEGYTDIVAGPDGRPAIDASQGYGVTGTTRGFGALKAAKEETHQRDAMMQAAAREIAATNGTVIER</sequence>
<name>A0ABD5CP55_9BURK</name>
<gene>
    <name evidence="1" type="ORF">QF025_005684</name>
</gene>
<comment type="caution">
    <text evidence="1">The sequence shown here is derived from an EMBL/GenBank/DDBJ whole genome shotgun (WGS) entry which is preliminary data.</text>
</comment>
<protein>
    <submittedName>
        <fullName evidence="1">Uncharacterized protein</fullName>
    </submittedName>
</protein>
<dbReference type="Proteomes" id="UP001245184">
    <property type="component" value="Unassembled WGS sequence"/>
</dbReference>
<organism evidence="1 2">
    <name type="scientific">Paraburkholderia graminis</name>
    <dbReference type="NCBI Taxonomy" id="60548"/>
    <lineage>
        <taxon>Bacteria</taxon>
        <taxon>Pseudomonadati</taxon>
        <taxon>Pseudomonadota</taxon>
        <taxon>Betaproteobacteria</taxon>
        <taxon>Burkholderiales</taxon>
        <taxon>Burkholderiaceae</taxon>
        <taxon>Paraburkholderia</taxon>
    </lineage>
</organism>
<dbReference type="AlphaFoldDB" id="A0ABD5CP55"/>
<reference evidence="1 2" key="1">
    <citation type="submission" date="2023-08" db="EMBL/GenBank/DDBJ databases">
        <title>Genome sequencing of plant associated microbes to promote plant fitness in Sorghum bicolor and Oryza sativa.</title>
        <authorList>
            <person name="Coleman-Derr D."/>
        </authorList>
    </citation>
    <scope>NUCLEOTIDE SEQUENCE [LARGE SCALE GENOMIC DNA]</scope>
    <source>
        <strain evidence="1 2">SLBN-33</strain>
    </source>
</reference>
<evidence type="ECO:0000313" key="1">
    <source>
        <dbReference type="EMBL" id="MDR6206964.1"/>
    </source>
</evidence>
<accession>A0ABD5CP55</accession>